<dbReference type="AlphaFoldDB" id="A0A917I391"/>
<gene>
    <name evidence="3" type="ORF">GCM10007036_03760</name>
</gene>
<keyword evidence="4" id="KW-1185">Reference proteome</keyword>
<evidence type="ECO:0000313" key="4">
    <source>
        <dbReference type="Proteomes" id="UP000603912"/>
    </source>
</evidence>
<accession>A0A917I391</accession>
<reference evidence="3" key="2">
    <citation type="submission" date="2020-09" db="EMBL/GenBank/DDBJ databases">
        <authorList>
            <person name="Sun Q."/>
            <person name="Zhou Y."/>
        </authorList>
    </citation>
    <scope>NUCLEOTIDE SEQUENCE</scope>
    <source>
        <strain evidence="3">CGMCC 1.12214</strain>
    </source>
</reference>
<feature type="region of interest" description="Disordered" evidence="1">
    <location>
        <begin position="85"/>
        <end position="122"/>
    </location>
</feature>
<organism evidence="3 4">
    <name type="scientific">Alsobacter metallidurans</name>
    <dbReference type="NCBI Taxonomy" id="340221"/>
    <lineage>
        <taxon>Bacteria</taxon>
        <taxon>Pseudomonadati</taxon>
        <taxon>Pseudomonadota</taxon>
        <taxon>Alphaproteobacteria</taxon>
        <taxon>Hyphomicrobiales</taxon>
        <taxon>Alsobacteraceae</taxon>
        <taxon>Alsobacter</taxon>
    </lineage>
</organism>
<keyword evidence="2" id="KW-0812">Transmembrane</keyword>
<keyword evidence="2" id="KW-1133">Transmembrane helix</keyword>
<feature type="compositionally biased region" description="Low complexity" evidence="1">
    <location>
        <begin position="113"/>
        <end position="122"/>
    </location>
</feature>
<evidence type="ECO:0000256" key="2">
    <source>
        <dbReference type="SAM" id="Phobius"/>
    </source>
</evidence>
<evidence type="ECO:0000313" key="3">
    <source>
        <dbReference type="EMBL" id="GGH08327.1"/>
    </source>
</evidence>
<reference evidence="3" key="1">
    <citation type="journal article" date="2014" name="Int. J. Syst. Evol. Microbiol.">
        <title>Complete genome sequence of Corynebacterium casei LMG S-19264T (=DSM 44701T), isolated from a smear-ripened cheese.</title>
        <authorList>
            <consortium name="US DOE Joint Genome Institute (JGI-PGF)"/>
            <person name="Walter F."/>
            <person name="Albersmeier A."/>
            <person name="Kalinowski J."/>
            <person name="Ruckert C."/>
        </authorList>
    </citation>
    <scope>NUCLEOTIDE SEQUENCE</scope>
    <source>
        <strain evidence="3">CGMCC 1.12214</strain>
    </source>
</reference>
<feature type="transmembrane region" description="Helical" evidence="2">
    <location>
        <begin position="58"/>
        <end position="78"/>
    </location>
</feature>
<dbReference type="Proteomes" id="UP000603912">
    <property type="component" value="Unassembled WGS sequence"/>
</dbReference>
<sequence>MNTNAGRKLPPLMKRHPVLRLVLEHAAVGALLGLVFAVALLAFDAHGLRRLIAESDSGYVAFAMLAVGFMVTFGSLVAGGAIMSLPKGDDDGPGGGRRYRLQPIPVRARSSRRSSSIQRDWH</sequence>
<dbReference type="EMBL" id="BMES01000001">
    <property type="protein sequence ID" value="GGH08327.1"/>
    <property type="molecule type" value="Genomic_DNA"/>
</dbReference>
<feature type="transmembrane region" description="Helical" evidence="2">
    <location>
        <begin position="21"/>
        <end position="43"/>
    </location>
</feature>
<name>A0A917I391_9HYPH</name>
<protein>
    <submittedName>
        <fullName evidence="3">Uncharacterized protein</fullName>
    </submittedName>
</protein>
<dbReference type="RefSeq" id="WP_188516035.1">
    <property type="nucleotide sequence ID" value="NZ_BMES01000001.1"/>
</dbReference>
<keyword evidence="2" id="KW-0472">Membrane</keyword>
<evidence type="ECO:0000256" key="1">
    <source>
        <dbReference type="SAM" id="MobiDB-lite"/>
    </source>
</evidence>
<proteinExistence type="predicted"/>
<comment type="caution">
    <text evidence="3">The sequence shown here is derived from an EMBL/GenBank/DDBJ whole genome shotgun (WGS) entry which is preliminary data.</text>
</comment>